<gene>
    <name evidence="1" type="ORF">MTBPR1_10473</name>
</gene>
<protein>
    <submittedName>
        <fullName evidence="1">Uncharacterized protein</fullName>
    </submittedName>
</protein>
<evidence type="ECO:0000313" key="2">
    <source>
        <dbReference type="Proteomes" id="UP000231658"/>
    </source>
</evidence>
<organism evidence="1 2">
    <name type="scientific">Candidatus Terasakiella magnetica</name>
    <dbReference type="NCBI Taxonomy" id="1867952"/>
    <lineage>
        <taxon>Bacteria</taxon>
        <taxon>Pseudomonadati</taxon>
        <taxon>Pseudomonadota</taxon>
        <taxon>Alphaproteobacteria</taxon>
        <taxon>Rhodospirillales</taxon>
        <taxon>Terasakiellaceae</taxon>
        <taxon>Terasakiella</taxon>
    </lineage>
</organism>
<reference evidence="1 2" key="1">
    <citation type="submission" date="2016-07" db="EMBL/GenBank/DDBJ databases">
        <authorList>
            <person name="Lefevre C.T."/>
        </authorList>
    </citation>
    <scope>NUCLEOTIDE SEQUENCE [LARGE SCALE GENOMIC DNA]</scope>
    <source>
        <strain evidence="1">PR1</strain>
    </source>
</reference>
<sequence length="82" mass="9409">MFSVTSGNQKNFEIGIYNQEVRECVKENNRHLDFGDEWADVHYQSVVAETKDEALGVIKNRYPAQKGFVIASCAEARYDCKF</sequence>
<dbReference type="STRING" id="1867952.MTBPR1_10473"/>
<dbReference type="OrthoDB" id="8450391at2"/>
<name>A0A1C3RD74_9PROT</name>
<dbReference type="AlphaFoldDB" id="A0A1C3RD74"/>
<accession>A0A1C3RD74</accession>
<keyword evidence="2" id="KW-1185">Reference proteome</keyword>
<dbReference type="RefSeq" id="WP_069185917.1">
    <property type="nucleotide sequence ID" value="NZ_FLYE01000001.1"/>
</dbReference>
<dbReference type="Proteomes" id="UP000231658">
    <property type="component" value="Unassembled WGS sequence"/>
</dbReference>
<evidence type="ECO:0000313" key="1">
    <source>
        <dbReference type="EMBL" id="SCA55226.1"/>
    </source>
</evidence>
<proteinExistence type="predicted"/>
<dbReference type="EMBL" id="FLYE01000001">
    <property type="protein sequence ID" value="SCA55226.1"/>
    <property type="molecule type" value="Genomic_DNA"/>
</dbReference>